<keyword evidence="3" id="KW-1185">Reference proteome</keyword>
<dbReference type="Proteomes" id="UP001217089">
    <property type="component" value="Unassembled WGS sequence"/>
</dbReference>
<evidence type="ECO:0000313" key="3">
    <source>
        <dbReference type="Proteomes" id="UP001217089"/>
    </source>
</evidence>
<proteinExistence type="predicted"/>
<reference evidence="2 3" key="1">
    <citation type="submission" date="2022-12" db="EMBL/GenBank/DDBJ databases">
        <title>Chromosome-level genome of Tegillarca granosa.</title>
        <authorList>
            <person name="Kim J."/>
        </authorList>
    </citation>
    <scope>NUCLEOTIDE SEQUENCE [LARGE SCALE GENOMIC DNA]</scope>
    <source>
        <strain evidence="2">Teg-2019</strain>
        <tissue evidence="2">Adductor muscle</tissue>
    </source>
</reference>
<name>A0ABQ9FE84_TEGGR</name>
<feature type="region of interest" description="Disordered" evidence="1">
    <location>
        <begin position="144"/>
        <end position="172"/>
    </location>
</feature>
<gene>
    <name evidence="2" type="ORF">KUTeg_006740</name>
</gene>
<feature type="compositionally biased region" description="Polar residues" evidence="1">
    <location>
        <begin position="289"/>
        <end position="299"/>
    </location>
</feature>
<feature type="compositionally biased region" description="Low complexity" evidence="1">
    <location>
        <begin position="300"/>
        <end position="309"/>
    </location>
</feature>
<protein>
    <submittedName>
        <fullName evidence="2">Uncharacterized protein</fullName>
    </submittedName>
</protein>
<organism evidence="2 3">
    <name type="scientific">Tegillarca granosa</name>
    <name type="common">Malaysian cockle</name>
    <name type="synonym">Anadara granosa</name>
    <dbReference type="NCBI Taxonomy" id="220873"/>
    <lineage>
        <taxon>Eukaryota</taxon>
        <taxon>Metazoa</taxon>
        <taxon>Spiralia</taxon>
        <taxon>Lophotrochozoa</taxon>
        <taxon>Mollusca</taxon>
        <taxon>Bivalvia</taxon>
        <taxon>Autobranchia</taxon>
        <taxon>Pteriomorphia</taxon>
        <taxon>Arcoida</taxon>
        <taxon>Arcoidea</taxon>
        <taxon>Arcidae</taxon>
        <taxon>Tegillarca</taxon>
    </lineage>
</organism>
<comment type="caution">
    <text evidence="2">The sequence shown here is derived from an EMBL/GenBank/DDBJ whole genome shotgun (WGS) entry which is preliminary data.</text>
</comment>
<sequence length="383" mass="44584">MEKTPAKKKRPPKRLEKMLLINHKEDQQLEDRLSNIHLKCRLREMELDRERINVRNEFRASKKKQIPIEQATRESTMVSDFLLSKRAFSSVPDNLDKFELQNREQLGSASLNRPKQDSVSAYVINEHRKMSEVIPSILASLSRQEEKNKVKEQQQRPKQTPDNQELTDEYVEPDMNRIRKVVRSIKTLRHNMAVNKRMENYRPSFSVAQIFKDINEKNDYEMDQFTDGACVLIKRKMEKHRKQSVPSVDSNQLVQRRHSSYEISSATTRKGSSIPSEMKDLKSDLSKSGKINSVSSFPRSRSTGTLTLPPLSRSTTTLTCVGMRRSESAEFKHQYVDEDELIARKRLAIELQKYQQIKQKIDQFLVVSKPKFDESELLLSLSS</sequence>
<feature type="compositionally biased region" description="Basic and acidic residues" evidence="1">
    <location>
        <begin position="277"/>
        <end position="287"/>
    </location>
</feature>
<evidence type="ECO:0000313" key="2">
    <source>
        <dbReference type="EMBL" id="KAJ8314590.1"/>
    </source>
</evidence>
<feature type="compositionally biased region" description="Basic and acidic residues" evidence="1">
    <location>
        <begin position="144"/>
        <end position="155"/>
    </location>
</feature>
<accession>A0ABQ9FE84</accession>
<feature type="region of interest" description="Disordered" evidence="1">
    <location>
        <begin position="259"/>
        <end position="309"/>
    </location>
</feature>
<feature type="compositionally biased region" description="Polar residues" evidence="1">
    <location>
        <begin position="261"/>
        <end position="275"/>
    </location>
</feature>
<dbReference type="EMBL" id="JARBDR010000337">
    <property type="protein sequence ID" value="KAJ8314590.1"/>
    <property type="molecule type" value="Genomic_DNA"/>
</dbReference>
<evidence type="ECO:0000256" key="1">
    <source>
        <dbReference type="SAM" id="MobiDB-lite"/>
    </source>
</evidence>